<proteinExistence type="predicted"/>
<dbReference type="EMBL" id="CP014578">
    <property type="protein sequence ID" value="ANB72015.1"/>
    <property type="molecule type" value="Genomic_DNA"/>
</dbReference>
<organism evidence="2 3">
    <name type="scientific">Paraburkholderia phytofirmans OLGA172</name>
    <dbReference type="NCBI Taxonomy" id="1417228"/>
    <lineage>
        <taxon>Bacteria</taxon>
        <taxon>Pseudomonadati</taxon>
        <taxon>Pseudomonadota</taxon>
        <taxon>Betaproteobacteria</taxon>
        <taxon>Burkholderiales</taxon>
        <taxon>Burkholderiaceae</taxon>
        <taxon>Paraburkholderia</taxon>
    </lineage>
</organism>
<feature type="domain" description="Pvc16 N-terminal" evidence="1">
    <location>
        <begin position="13"/>
        <end position="189"/>
    </location>
</feature>
<dbReference type="OrthoDB" id="5514409at2"/>
<dbReference type="RefSeq" id="WP_063495463.1">
    <property type="nucleotide sequence ID" value="NZ_CP014578.1"/>
</dbReference>
<reference evidence="2 3" key="1">
    <citation type="journal article" date="2016" name="Gene">
        <title>PacBio SMRT assembly of a complex multi-replicon genome reveals chlorocatechol degradative operon in a region of genome plasticity.</title>
        <authorList>
            <person name="Ricker N."/>
            <person name="Shen S.Y."/>
            <person name="Goordial J."/>
            <person name="Jin S."/>
            <person name="Fulthorpe R.R."/>
        </authorList>
    </citation>
    <scope>NUCLEOTIDE SEQUENCE [LARGE SCALE GENOMIC DNA]</scope>
    <source>
        <strain evidence="2 3">OLGA172</strain>
    </source>
</reference>
<protein>
    <recommendedName>
        <fullName evidence="1">Pvc16 N-terminal domain-containing protein</fullName>
    </recommendedName>
</protein>
<dbReference type="STRING" id="1804984.AYM40_06255"/>
<keyword evidence="3" id="KW-1185">Reference proteome</keyword>
<dbReference type="Pfam" id="PF14065">
    <property type="entry name" value="Pvc16_N"/>
    <property type="match status" value="1"/>
</dbReference>
<dbReference type="AlphaFoldDB" id="A0A160FIM6"/>
<dbReference type="InterPro" id="IPR025351">
    <property type="entry name" value="Pvc16_N"/>
</dbReference>
<evidence type="ECO:0000259" key="1">
    <source>
        <dbReference type="Pfam" id="PF14065"/>
    </source>
</evidence>
<evidence type="ECO:0000313" key="2">
    <source>
        <dbReference type="EMBL" id="ANB72015.1"/>
    </source>
</evidence>
<name>A0A160FIM6_9BURK</name>
<evidence type="ECO:0000313" key="3">
    <source>
        <dbReference type="Proteomes" id="UP000076852"/>
    </source>
</evidence>
<dbReference type="KEGG" id="buz:AYM40_06255"/>
<gene>
    <name evidence="2" type="ORF">AYM40_06255</name>
</gene>
<sequence>MTAAIQSSTAIIDVNNALNTALTNYVDDGVKITFDLPDLDNLPSDPTVSVFLYEIHEDLQLRMSQARAQSRDPDKNVVTISPAWVNVSCNYLITYWDPQQTTSGVGSPGSAPDNQAIKVMNQVVNALINNRQLAGIPGAYTRMIPPKDELNSLGNFWQALGNRPRLSLHASVTVPVSLTDRNETAPGVLTTESNIEQIS</sequence>
<dbReference type="Proteomes" id="UP000076852">
    <property type="component" value="Chromosome 1"/>
</dbReference>
<accession>A0A160FIM6</accession>